<name>A0A328U718_9BACL</name>
<dbReference type="GO" id="GO:0016020">
    <property type="term" value="C:membrane"/>
    <property type="evidence" value="ECO:0007669"/>
    <property type="project" value="InterPro"/>
</dbReference>
<accession>A0A328U718</accession>
<protein>
    <submittedName>
        <fullName evidence="2">Uncharacterized protein</fullName>
    </submittedName>
</protein>
<gene>
    <name evidence="2" type="ORF">DL346_03535</name>
</gene>
<organism evidence="2 3">
    <name type="scientific">Paenibacillus montanisoli</name>
    <dbReference type="NCBI Taxonomy" id="2081970"/>
    <lineage>
        <taxon>Bacteria</taxon>
        <taxon>Bacillati</taxon>
        <taxon>Bacillota</taxon>
        <taxon>Bacilli</taxon>
        <taxon>Bacillales</taxon>
        <taxon>Paenibacillaceae</taxon>
        <taxon>Paenibacillus</taxon>
    </lineage>
</organism>
<proteinExistence type="predicted"/>
<reference evidence="2 3" key="1">
    <citation type="submission" date="2018-06" db="EMBL/GenBank/DDBJ databases">
        <title>Paenibacillus montanisoli sp. nov., isolated from mountain area soil.</title>
        <authorList>
            <person name="Wu M."/>
        </authorList>
    </citation>
    <scope>NUCLEOTIDE SEQUENCE [LARGE SCALE GENOMIC DNA]</scope>
    <source>
        <strain evidence="2 3">RA17</strain>
    </source>
</reference>
<sequence>MLLLPGERNAISVAAKSHFLRSVDEPDNEKIVRGAHDGFIENLNVNLNLIRSRIRASSLSSVPSW</sequence>
<dbReference type="Pfam" id="PF03323">
    <property type="entry name" value="GerA"/>
    <property type="match status" value="1"/>
</dbReference>
<evidence type="ECO:0000256" key="1">
    <source>
        <dbReference type="ARBA" id="ARBA00023136"/>
    </source>
</evidence>
<dbReference type="Proteomes" id="UP000249260">
    <property type="component" value="Unassembled WGS sequence"/>
</dbReference>
<keyword evidence="3" id="KW-1185">Reference proteome</keyword>
<comment type="caution">
    <text evidence="2">The sequence shown here is derived from an EMBL/GenBank/DDBJ whole genome shotgun (WGS) entry which is preliminary data.</text>
</comment>
<evidence type="ECO:0000313" key="2">
    <source>
        <dbReference type="EMBL" id="RAP77563.1"/>
    </source>
</evidence>
<dbReference type="GO" id="GO:0009847">
    <property type="term" value="P:spore germination"/>
    <property type="evidence" value="ECO:0007669"/>
    <property type="project" value="InterPro"/>
</dbReference>
<dbReference type="EMBL" id="QLUW01000001">
    <property type="protein sequence ID" value="RAP77563.1"/>
    <property type="molecule type" value="Genomic_DNA"/>
</dbReference>
<dbReference type="AlphaFoldDB" id="A0A328U718"/>
<dbReference type="InterPro" id="IPR004995">
    <property type="entry name" value="Spore_Ger"/>
</dbReference>
<keyword evidence="1" id="KW-0472">Membrane</keyword>
<evidence type="ECO:0000313" key="3">
    <source>
        <dbReference type="Proteomes" id="UP000249260"/>
    </source>
</evidence>